<protein>
    <submittedName>
        <fullName evidence="2">Uncharacterized protein</fullName>
    </submittedName>
</protein>
<keyword evidence="3" id="KW-1185">Reference proteome</keyword>
<gene>
    <name evidence="2" type="ORF">TAV2_LOCUS13550</name>
</gene>
<reference evidence="2 3" key="1">
    <citation type="submission" date="2022-03" db="EMBL/GenBank/DDBJ databases">
        <authorList>
            <person name="Nunn A."/>
            <person name="Chopra R."/>
            <person name="Nunn A."/>
            <person name="Contreras Garrido A."/>
        </authorList>
    </citation>
    <scope>NUCLEOTIDE SEQUENCE [LARGE SCALE GENOMIC DNA]</scope>
</reference>
<dbReference type="Proteomes" id="UP000836841">
    <property type="component" value="Chromosome 4"/>
</dbReference>
<name>A0AAU9S4Z8_THLAR</name>
<dbReference type="AlphaFoldDB" id="A0AAU9S4Z8"/>
<feature type="compositionally biased region" description="Polar residues" evidence="1">
    <location>
        <begin position="115"/>
        <end position="125"/>
    </location>
</feature>
<feature type="region of interest" description="Disordered" evidence="1">
    <location>
        <begin position="106"/>
        <end position="125"/>
    </location>
</feature>
<evidence type="ECO:0000256" key="1">
    <source>
        <dbReference type="SAM" id="MobiDB-lite"/>
    </source>
</evidence>
<feature type="region of interest" description="Disordered" evidence="1">
    <location>
        <begin position="59"/>
        <end position="92"/>
    </location>
</feature>
<evidence type="ECO:0000313" key="2">
    <source>
        <dbReference type="EMBL" id="CAH2060023.1"/>
    </source>
</evidence>
<sequence length="211" mass="23930">MPKPPPTISYPRPKLGFFWENPDLCRNCDGVSDLNIVEDRLERMHENVMASLEKEEKLKLGSDFDQNPNFSSRSNSSDIASSDQNSSHSSHHQIVCPQIATFDQSPSFSDEEIQGGSSNSSDQSCFLENNTMTLTQETTQTEPVMVNVGDCGHEQSFWDDLYNEDVFGFNKGFPLGQNKAQENTTNEEDDYMVEIRKFLNEEEIDFSQFTA</sequence>
<feature type="compositionally biased region" description="Low complexity" evidence="1">
    <location>
        <begin position="71"/>
        <end position="92"/>
    </location>
</feature>
<dbReference type="EMBL" id="OU466860">
    <property type="protein sequence ID" value="CAH2060023.1"/>
    <property type="molecule type" value="Genomic_DNA"/>
</dbReference>
<evidence type="ECO:0000313" key="3">
    <source>
        <dbReference type="Proteomes" id="UP000836841"/>
    </source>
</evidence>
<accession>A0AAU9S4Z8</accession>
<organism evidence="2 3">
    <name type="scientific">Thlaspi arvense</name>
    <name type="common">Field penny-cress</name>
    <dbReference type="NCBI Taxonomy" id="13288"/>
    <lineage>
        <taxon>Eukaryota</taxon>
        <taxon>Viridiplantae</taxon>
        <taxon>Streptophyta</taxon>
        <taxon>Embryophyta</taxon>
        <taxon>Tracheophyta</taxon>
        <taxon>Spermatophyta</taxon>
        <taxon>Magnoliopsida</taxon>
        <taxon>eudicotyledons</taxon>
        <taxon>Gunneridae</taxon>
        <taxon>Pentapetalae</taxon>
        <taxon>rosids</taxon>
        <taxon>malvids</taxon>
        <taxon>Brassicales</taxon>
        <taxon>Brassicaceae</taxon>
        <taxon>Thlaspideae</taxon>
        <taxon>Thlaspi</taxon>
    </lineage>
</organism>
<proteinExistence type="predicted"/>